<proteinExistence type="inferred from homology"/>
<keyword evidence="4" id="KW-0560">Oxidoreductase</keyword>
<evidence type="ECO:0000256" key="1">
    <source>
        <dbReference type="ARBA" id="ARBA00001954"/>
    </source>
</evidence>
<dbReference type="Pfam" id="PF03055">
    <property type="entry name" value="RPE65"/>
    <property type="match status" value="1"/>
</dbReference>
<keyword evidence="5" id="KW-0408">Iron</keyword>
<sequence length="500" mass="55127">MMQRRQLLQAGAAGAALGLSHLQEALALGLGGGDGFAAGVPELLPLQGLDGRDLEARDLQIEGRLPAALRGTYYKNGPGLMSRGGQRYRHWFDGDGLVQAWRFDGGRVSHQARFVQTQKFRAESQAGRFLLPAYGTAIKPELPITGPDSVNVANTSVLRQGGRLYALWEGGSAYELDADSLAAKGPRVWAPELAGMPFSAHPKVEADGTLWNFGSTPGGRLALYQISPQGQVLRSTVFKVPASTTMVHDFVVTERYLVFLLAPIHLDMQAVHAGSAMLDAMSWVPADGTQLLLVSKADFNQRRLFSMPAAMVFHFGNGWDDGKQLQLDYVEAPALPEVNVSLRAIMRGERRLHQPSTPRFLRLDLDSGRITLQSREESVEFPVVDPRVVAQRYRHVWYPAAIDTQGRWGYDGLLHLDIESGRRQRFCFGQDVVVEEHVLVPKPGSSKEGEGWLLGLCFDSRRQRSFASVFDAQAISAGPLAKVWLPYWVTYGFHGKFYAA</sequence>
<comment type="cofactor">
    <cofactor evidence="1">
        <name>Fe(2+)</name>
        <dbReference type="ChEBI" id="CHEBI:29033"/>
    </cofactor>
</comment>
<dbReference type="PANTHER" id="PTHR10543">
    <property type="entry name" value="BETA-CAROTENE DIOXYGENASE"/>
    <property type="match status" value="1"/>
</dbReference>
<keyword evidence="7" id="KW-1185">Reference proteome</keyword>
<evidence type="ECO:0000256" key="5">
    <source>
        <dbReference type="ARBA" id="ARBA00023004"/>
    </source>
</evidence>
<organism evidence="6 7">
    <name type="scientific">Roseateles aquae</name>
    <dbReference type="NCBI Taxonomy" id="3077235"/>
    <lineage>
        <taxon>Bacteria</taxon>
        <taxon>Pseudomonadati</taxon>
        <taxon>Pseudomonadota</taxon>
        <taxon>Betaproteobacteria</taxon>
        <taxon>Burkholderiales</taxon>
        <taxon>Sphaerotilaceae</taxon>
        <taxon>Roseateles</taxon>
    </lineage>
</organism>
<dbReference type="InterPro" id="IPR004294">
    <property type="entry name" value="Carotenoid_Oase"/>
</dbReference>
<name>A0ABU3P9N9_9BURK</name>
<dbReference type="EMBL" id="JAVXZY010000002">
    <property type="protein sequence ID" value="MDT8998940.1"/>
    <property type="molecule type" value="Genomic_DNA"/>
</dbReference>
<dbReference type="PANTHER" id="PTHR10543:SF89">
    <property type="entry name" value="CAROTENOID 9,10(9',10')-CLEAVAGE DIOXYGENASE 1"/>
    <property type="match status" value="1"/>
</dbReference>
<reference evidence="6" key="1">
    <citation type="submission" date="2023-09" db="EMBL/GenBank/DDBJ databases">
        <title>Paucibacter sp. APW11 Genome sequencing and assembly.</title>
        <authorList>
            <person name="Kim I."/>
        </authorList>
    </citation>
    <scope>NUCLEOTIDE SEQUENCE</scope>
    <source>
        <strain evidence="6">APW11</strain>
    </source>
</reference>
<evidence type="ECO:0000256" key="3">
    <source>
        <dbReference type="ARBA" id="ARBA00022723"/>
    </source>
</evidence>
<gene>
    <name evidence="6" type="ORF">RQP53_06630</name>
</gene>
<comment type="caution">
    <text evidence="6">The sequence shown here is derived from an EMBL/GenBank/DDBJ whole genome shotgun (WGS) entry which is preliminary data.</text>
</comment>
<comment type="similarity">
    <text evidence="2">Belongs to the carotenoid oxygenase family.</text>
</comment>
<evidence type="ECO:0000313" key="6">
    <source>
        <dbReference type="EMBL" id="MDT8998940.1"/>
    </source>
</evidence>
<keyword evidence="3" id="KW-0479">Metal-binding</keyword>
<dbReference type="PROSITE" id="PS51318">
    <property type="entry name" value="TAT"/>
    <property type="match status" value="1"/>
</dbReference>
<protein>
    <submittedName>
        <fullName evidence="6">Carotenoid oxygenase family protein</fullName>
    </submittedName>
</protein>
<evidence type="ECO:0000256" key="4">
    <source>
        <dbReference type="ARBA" id="ARBA00023002"/>
    </source>
</evidence>
<evidence type="ECO:0000256" key="2">
    <source>
        <dbReference type="ARBA" id="ARBA00006787"/>
    </source>
</evidence>
<evidence type="ECO:0000313" key="7">
    <source>
        <dbReference type="Proteomes" id="UP001246372"/>
    </source>
</evidence>
<dbReference type="InterPro" id="IPR006311">
    <property type="entry name" value="TAT_signal"/>
</dbReference>
<accession>A0ABU3P9N9</accession>
<dbReference type="Proteomes" id="UP001246372">
    <property type="component" value="Unassembled WGS sequence"/>
</dbReference>